<proteinExistence type="inferred from homology"/>
<dbReference type="InterPro" id="IPR043429">
    <property type="entry name" value="ArtM/GltK/GlnP/TcyL/YhdX-like"/>
</dbReference>
<accession>A0A248TJL7</accession>
<evidence type="ECO:0000259" key="8">
    <source>
        <dbReference type="PROSITE" id="PS50928"/>
    </source>
</evidence>
<keyword evidence="6 7" id="KW-0472">Membrane</keyword>
<feature type="transmembrane region" description="Helical" evidence="7">
    <location>
        <begin position="165"/>
        <end position="185"/>
    </location>
</feature>
<name>A0A248TJL7_9BACI</name>
<evidence type="ECO:0000256" key="4">
    <source>
        <dbReference type="ARBA" id="ARBA00022692"/>
    </source>
</evidence>
<feature type="transmembrane region" description="Helical" evidence="7">
    <location>
        <begin position="266"/>
        <end position="283"/>
    </location>
</feature>
<keyword evidence="10" id="KW-1185">Reference proteome</keyword>
<feature type="domain" description="ABC transmembrane type-1" evidence="8">
    <location>
        <begin position="195"/>
        <end position="389"/>
    </location>
</feature>
<dbReference type="GO" id="GO:0043190">
    <property type="term" value="C:ATP-binding cassette (ABC) transporter complex"/>
    <property type="evidence" value="ECO:0007669"/>
    <property type="project" value="InterPro"/>
</dbReference>
<keyword evidence="5 7" id="KW-1133">Transmembrane helix</keyword>
<evidence type="ECO:0000256" key="7">
    <source>
        <dbReference type="RuleBase" id="RU363032"/>
    </source>
</evidence>
<comment type="similarity">
    <text evidence="7">Belongs to the binding-protein-dependent transport system permease family.</text>
</comment>
<dbReference type="InterPro" id="IPR010065">
    <property type="entry name" value="AA_ABC_transptr_permease_3TM"/>
</dbReference>
<dbReference type="AlphaFoldDB" id="A0A248TJL7"/>
<dbReference type="NCBIfam" id="TIGR01726">
    <property type="entry name" value="HEQRo_perm_3TM"/>
    <property type="match status" value="1"/>
</dbReference>
<keyword evidence="4 7" id="KW-0812">Transmembrane</keyword>
<organism evidence="9 10">
    <name type="scientific">Cytobacillus kochii</name>
    <dbReference type="NCBI Taxonomy" id="859143"/>
    <lineage>
        <taxon>Bacteria</taxon>
        <taxon>Bacillati</taxon>
        <taxon>Bacillota</taxon>
        <taxon>Bacilli</taxon>
        <taxon>Bacillales</taxon>
        <taxon>Bacillaceae</taxon>
        <taxon>Cytobacillus</taxon>
    </lineage>
</organism>
<keyword evidence="3" id="KW-1003">Cell membrane</keyword>
<feature type="transmembrane region" description="Helical" evidence="7">
    <location>
        <begin position="87"/>
        <end position="107"/>
    </location>
</feature>
<comment type="subcellular location">
    <subcellularLocation>
        <location evidence="1 7">Cell membrane</location>
        <topology evidence="1 7">Multi-pass membrane protein</topology>
    </subcellularLocation>
</comment>
<dbReference type="PROSITE" id="PS50928">
    <property type="entry name" value="ABC_TM1"/>
    <property type="match status" value="1"/>
</dbReference>
<dbReference type="Gene3D" id="1.10.3720.10">
    <property type="entry name" value="MetI-like"/>
    <property type="match status" value="1"/>
</dbReference>
<dbReference type="OrthoDB" id="9805999at2"/>
<dbReference type="KEGG" id="bko:CKF48_14345"/>
<dbReference type="PANTHER" id="PTHR30614">
    <property type="entry name" value="MEMBRANE COMPONENT OF AMINO ACID ABC TRANSPORTER"/>
    <property type="match status" value="1"/>
</dbReference>
<evidence type="ECO:0000256" key="2">
    <source>
        <dbReference type="ARBA" id="ARBA00022448"/>
    </source>
</evidence>
<dbReference type="InterPro" id="IPR000515">
    <property type="entry name" value="MetI-like"/>
</dbReference>
<feature type="transmembrane region" description="Helical" evidence="7">
    <location>
        <begin position="137"/>
        <end position="153"/>
    </location>
</feature>
<feature type="transmembrane region" description="Helical" evidence="7">
    <location>
        <begin position="37"/>
        <end position="55"/>
    </location>
</feature>
<sequence>MNNEPQINVTTDTSVVGPPKKTVGVGGWLKTNLFGTWPNIILTIVSVAIISYVVFHTGEFIFTADWTVIETNFRLLMVGQFPLEETWRVWVAIFLISALLGSSWGLWRGVMRHVALVIAGLMLVSLVLPFIQTNTRLILVGNIIFIFLFYIIGRKVKKLKIPVLLLWILFIPLVISLFNGFGILPKVNSNIWGGFLLTLLIASVAIVCSFPLGVLLALGRRSKLPVVKWFCIIYIELIRGIPLITILFVFQLMLPLFLGNSIDVSNVLRAMVGFTLFSAAYLAENIRGGLQSIPRGQFEAAQALGLNSTYTMGFVVLPQAIKAVIPACVGQFISIFKDTSLVAIVGLTELLGMGQKVIANPAFLGKNMEVFLFIAFIYFIFCSLMSYVSRRLENTLGAGER</sequence>
<feature type="transmembrane region" description="Helical" evidence="7">
    <location>
        <begin position="114"/>
        <end position="131"/>
    </location>
</feature>
<protein>
    <submittedName>
        <fullName evidence="9">Amino acid ABC transporter permease</fullName>
    </submittedName>
</protein>
<dbReference type="PANTHER" id="PTHR30614:SF41">
    <property type="entry name" value="INNER MEMBRANE AMINO-ACID ABC TRANSPORTER PERMEASE PROTEIN YHDY"/>
    <property type="match status" value="1"/>
</dbReference>
<feature type="transmembrane region" description="Helical" evidence="7">
    <location>
        <begin position="191"/>
        <end position="218"/>
    </location>
</feature>
<dbReference type="CDD" id="cd06261">
    <property type="entry name" value="TM_PBP2"/>
    <property type="match status" value="1"/>
</dbReference>
<feature type="transmembrane region" description="Helical" evidence="7">
    <location>
        <begin position="230"/>
        <end position="254"/>
    </location>
</feature>
<gene>
    <name evidence="9" type="ORF">CKF48_14345</name>
</gene>
<keyword evidence="2 7" id="KW-0813">Transport</keyword>
<evidence type="ECO:0000256" key="1">
    <source>
        <dbReference type="ARBA" id="ARBA00004651"/>
    </source>
</evidence>
<dbReference type="RefSeq" id="WP_095371973.1">
    <property type="nucleotide sequence ID" value="NZ_CP022983.1"/>
</dbReference>
<dbReference type="EMBL" id="CP022983">
    <property type="protein sequence ID" value="ASV68403.1"/>
    <property type="molecule type" value="Genomic_DNA"/>
</dbReference>
<dbReference type="GO" id="GO:0022857">
    <property type="term" value="F:transmembrane transporter activity"/>
    <property type="evidence" value="ECO:0007669"/>
    <property type="project" value="InterPro"/>
</dbReference>
<evidence type="ECO:0000256" key="3">
    <source>
        <dbReference type="ARBA" id="ARBA00022475"/>
    </source>
</evidence>
<evidence type="ECO:0000313" key="9">
    <source>
        <dbReference type="EMBL" id="ASV68403.1"/>
    </source>
</evidence>
<dbReference type="GO" id="GO:0006865">
    <property type="term" value="P:amino acid transport"/>
    <property type="evidence" value="ECO:0007669"/>
    <property type="project" value="TreeGrafter"/>
</dbReference>
<evidence type="ECO:0000256" key="6">
    <source>
        <dbReference type="ARBA" id="ARBA00023136"/>
    </source>
</evidence>
<dbReference type="SUPFAM" id="SSF161098">
    <property type="entry name" value="MetI-like"/>
    <property type="match status" value="1"/>
</dbReference>
<dbReference type="InterPro" id="IPR035906">
    <property type="entry name" value="MetI-like_sf"/>
</dbReference>
<dbReference type="Proteomes" id="UP000215137">
    <property type="component" value="Chromosome"/>
</dbReference>
<reference evidence="9 10" key="1">
    <citation type="submission" date="2017-08" db="EMBL/GenBank/DDBJ databases">
        <title>Complete Genome Sequence of Bacillus kochii Oregon-R-modENCODE STRAIN BDGP4, isolated from Drosophila melanogaster gut.</title>
        <authorList>
            <person name="Wan K.H."/>
            <person name="Yu C."/>
            <person name="Park S."/>
            <person name="Hammonds A.S."/>
            <person name="Booth B.W."/>
            <person name="Celniker S.E."/>
        </authorList>
    </citation>
    <scope>NUCLEOTIDE SEQUENCE [LARGE SCALE GENOMIC DNA]</scope>
    <source>
        <strain evidence="9 10">BDGP4</strain>
    </source>
</reference>
<dbReference type="Pfam" id="PF00528">
    <property type="entry name" value="BPD_transp_1"/>
    <property type="match status" value="1"/>
</dbReference>
<feature type="transmembrane region" description="Helical" evidence="7">
    <location>
        <begin position="370"/>
        <end position="388"/>
    </location>
</feature>
<evidence type="ECO:0000313" key="10">
    <source>
        <dbReference type="Proteomes" id="UP000215137"/>
    </source>
</evidence>
<evidence type="ECO:0000256" key="5">
    <source>
        <dbReference type="ARBA" id="ARBA00022989"/>
    </source>
</evidence>